<dbReference type="EMBL" id="GDHF01026029">
    <property type="protein sequence ID" value="JAI26285.1"/>
    <property type="molecule type" value="Transcribed_RNA"/>
</dbReference>
<evidence type="ECO:0000256" key="12">
    <source>
        <dbReference type="ARBA" id="ARBA00023033"/>
    </source>
</evidence>
<keyword evidence="12 15" id="KW-0503">Monooxygenase</keyword>
<reference evidence="17" key="1">
    <citation type="submission" date="2015-06" db="EMBL/GenBank/DDBJ databases">
        <authorList>
            <person name="Hoefler B.C."/>
            <person name="Straight P.D."/>
        </authorList>
    </citation>
    <scope>NUCLEOTIDE SEQUENCE</scope>
</reference>
<keyword evidence="10 15" id="KW-0560">Oxidoreductase</keyword>
<evidence type="ECO:0000256" key="3">
    <source>
        <dbReference type="ARBA" id="ARBA00004174"/>
    </source>
</evidence>
<dbReference type="PANTHER" id="PTHR24292:SF84">
    <property type="entry name" value="CYTOCHROME P450 28A5-RELATED"/>
    <property type="match status" value="1"/>
</dbReference>
<dbReference type="GO" id="GO:0004497">
    <property type="term" value="F:monooxygenase activity"/>
    <property type="evidence" value="ECO:0007669"/>
    <property type="project" value="UniProtKB-KW"/>
</dbReference>
<evidence type="ECO:0000256" key="15">
    <source>
        <dbReference type="RuleBase" id="RU000461"/>
    </source>
</evidence>
<dbReference type="Pfam" id="PF00067">
    <property type="entry name" value="p450"/>
    <property type="match status" value="1"/>
</dbReference>
<evidence type="ECO:0000256" key="9">
    <source>
        <dbReference type="ARBA" id="ARBA00022848"/>
    </source>
</evidence>
<comment type="function">
    <text evidence="2">May be involved in the metabolism of insect hormones and in the breakdown of synthetic insecticides.</text>
</comment>
<dbReference type="PANTHER" id="PTHR24292">
    <property type="entry name" value="CYTOCHROME P450"/>
    <property type="match status" value="1"/>
</dbReference>
<keyword evidence="6 14" id="KW-0349">Heme</keyword>
<dbReference type="GO" id="GO:0020037">
    <property type="term" value="F:heme binding"/>
    <property type="evidence" value="ECO:0007669"/>
    <property type="project" value="InterPro"/>
</dbReference>
<keyword evidence="7 14" id="KW-0479">Metal-binding</keyword>
<gene>
    <name evidence="17" type="primary">Cyp28d1_0</name>
    <name evidence="17" type="ORF">c0_g1_i1</name>
</gene>
<dbReference type="GO" id="GO:0005506">
    <property type="term" value="F:iron ion binding"/>
    <property type="evidence" value="ECO:0007669"/>
    <property type="project" value="InterPro"/>
</dbReference>
<proteinExistence type="inferred from homology"/>
<comment type="subcellular location">
    <subcellularLocation>
        <location evidence="4">Endoplasmic reticulum membrane</location>
        <topology evidence="4">Peripheral membrane protein</topology>
    </subcellularLocation>
    <subcellularLocation>
        <location evidence="3">Microsome membrane</location>
        <topology evidence="3">Peripheral membrane protein</topology>
    </subcellularLocation>
</comment>
<keyword evidence="13 16" id="KW-0472">Membrane</keyword>
<evidence type="ECO:0000313" key="17">
    <source>
        <dbReference type="EMBL" id="JAI26285.1"/>
    </source>
</evidence>
<evidence type="ECO:0000256" key="13">
    <source>
        <dbReference type="ARBA" id="ARBA00023136"/>
    </source>
</evidence>
<keyword evidence="16" id="KW-0812">Transmembrane</keyword>
<evidence type="ECO:0000256" key="11">
    <source>
        <dbReference type="ARBA" id="ARBA00023004"/>
    </source>
</evidence>
<name>A0A0K8UIZ1_BACLA</name>
<dbReference type="PROSITE" id="PS00086">
    <property type="entry name" value="CYTOCHROME_P450"/>
    <property type="match status" value="1"/>
</dbReference>
<keyword evidence="16" id="KW-1133">Transmembrane helix</keyword>
<dbReference type="GO" id="GO:0005789">
    <property type="term" value="C:endoplasmic reticulum membrane"/>
    <property type="evidence" value="ECO:0007669"/>
    <property type="project" value="UniProtKB-SubCell"/>
</dbReference>
<evidence type="ECO:0000256" key="10">
    <source>
        <dbReference type="ARBA" id="ARBA00023002"/>
    </source>
</evidence>
<evidence type="ECO:0000256" key="16">
    <source>
        <dbReference type="SAM" id="Phobius"/>
    </source>
</evidence>
<dbReference type="InterPro" id="IPR002401">
    <property type="entry name" value="Cyt_P450_E_grp-I"/>
</dbReference>
<dbReference type="PRINTS" id="PR00385">
    <property type="entry name" value="P450"/>
</dbReference>
<dbReference type="InterPro" id="IPR001128">
    <property type="entry name" value="Cyt_P450"/>
</dbReference>
<evidence type="ECO:0000256" key="8">
    <source>
        <dbReference type="ARBA" id="ARBA00022824"/>
    </source>
</evidence>
<dbReference type="CDD" id="cd11056">
    <property type="entry name" value="CYP6-like"/>
    <property type="match status" value="1"/>
</dbReference>
<keyword evidence="9" id="KW-0492">Microsome</keyword>
<dbReference type="SUPFAM" id="SSF48264">
    <property type="entry name" value="Cytochrome P450"/>
    <property type="match status" value="1"/>
</dbReference>
<accession>A0A0K8UIZ1</accession>
<dbReference type="AlphaFoldDB" id="A0A0K8UIZ1"/>
<feature type="binding site" description="axial binding residue" evidence="14">
    <location>
        <position position="444"/>
    </location>
    <ligand>
        <name>heme</name>
        <dbReference type="ChEBI" id="CHEBI:30413"/>
    </ligand>
    <ligandPart>
        <name>Fe</name>
        <dbReference type="ChEBI" id="CHEBI:18248"/>
    </ligandPart>
</feature>
<dbReference type="InterPro" id="IPR036396">
    <property type="entry name" value="Cyt_P450_sf"/>
</dbReference>
<feature type="transmembrane region" description="Helical" evidence="16">
    <location>
        <begin position="6"/>
        <end position="24"/>
    </location>
</feature>
<dbReference type="GeneID" id="108978819"/>
<evidence type="ECO:0000256" key="6">
    <source>
        <dbReference type="ARBA" id="ARBA00022617"/>
    </source>
</evidence>
<dbReference type="GO" id="GO:0016705">
    <property type="term" value="F:oxidoreductase activity, acting on paired donors, with incorporation or reduction of molecular oxygen"/>
    <property type="evidence" value="ECO:0007669"/>
    <property type="project" value="InterPro"/>
</dbReference>
<evidence type="ECO:0000256" key="5">
    <source>
        <dbReference type="ARBA" id="ARBA00010617"/>
    </source>
</evidence>
<keyword evidence="8" id="KW-0256">Endoplasmic reticulum</keyword>
<evidence type="ECO:0000256" key="4">
    <source>
        <dbReference type="ARBA" id="ARBA00004406"/>
    </source>
</evidence>
<evidence type="ECO:0000256" key="7">
    <source>
        <dbReference type="ARBA" id="ARBA00022723"/>
    </source>
</evidence>
<dbReference type="Gene3D" id="1.10.630.10">
    <property type="entry name" value="Cytochrome P450"/>
    <property type="match status" value="1"/>
</dbReference>
<dbReference type="InterPro" id="IPR050476">
    <property type="entry name" value="Insect_CytP450_Detox"/>
</dbReference>
<protein>
    <submittedName>
        <fullName evidence="17">Putative cytochrome P450 28d1</fullName>
    </submittedName>
</protein>
<evidence type="ECO:0000256" key="14">
    <source>
        <dbReference type="PIRSR" id="PIRSR602401-1"/>
    </source>
</evidence>
<sequence>MVLFSLILLTVIFFMIYLFLKWNFTYWSMRGIKGPKPLPLFGSFPGLVTNKQHFADDINNIYRKYKNCESYVGVFLLRSPLLMLLEPKLVHDVFVTAFKHFSSNDVAKLIDKNKDPLLMCNPFLLSDQEWREQRSLVSPGFTIARMRTSYCSMQLVCKSWCEFLKRQMNIHSKDGLNGKDIALHFTAENIARSVLGISEITFVDQITKNMKMLSENNNVFILYTIMAGVLPKIINIFKVKFIPNKCEYFFKKLIQEALKIYLESSTKRRDFMDHLMSLKKTHNLSEQNLISHTMTFLIDGLDTSATVISHCLFLLGRYQTVQKRLRKEIVNNSINGEICFEKLNELPYLNACVYECIRILPPGLWSIKRCTVPYTFTNKNGGKVSLAIGDSVMIPIYAIHHDENHYCNPDRFQPERFLTKDGNNLKFLRNVGAFLGFGDGPRMCLGINYATIQTKVAIASIIRQFSVTLNAKTKPFVKLDPKYFLTQQDGGVWLNFSERKYIT</sequence>
<comment type="similarity">
    <text evidence="5 15">Belongs to the cytochrome P450 family.</text>
</comment>
<organism evidence="17">
    <name type="scientific">Bactrocera latifrons</name>
    <name type="common">Malaysian fruit fly</name>
    <name type="synonym">Chaetodacus latifrons</name>
    <dbReference type="NCBI Taxonomy" id="174628"/>
    <lineage>
        <taxon>Eukaryota</taxon>
        <taxon>Metazoa</taxon>
        <taxon>Ecdysozoa</taxon>
        <taxon>Arthropoda</taxon>
        <taxon>Hexapoda</taxon>
        <taxon>Insecta</taxon>
        <taxon>Pterygota</taxon>
        <taxon>Neoptera</taxon>
        <taxon>Endopterygota</taxon>
        <taxon>Diptera</taxon>
        <taxon>Brachycera</taxon>
        <taxon>Muscomorpha</taxon>
        <taxon>Tephritoidea</taxon>
        <taxon>Tephritidae</taxon>
        <taxon>Bactrocera</taxon>
        <taxon>Bactrocera</taxon>
    </lineage>
</organism>
<evidence type="ECO:0000256" key="1">
    <source>
        <dbReference type="ARBA" id="ARBA00001971"/>
    </source>
</evidence>
<dbReference type="PRINTS" id="PR00463">
    <property type="entry name" value="EP450I"/>
</dbReference>
<dbReference type="OrthoDB" id="2789670at2759"/>
<feature type="transmembrane region" description="Helical" evidence="16">
    <location>
        <begin position="218"/>
        <end position="237"/>
    </location>
</feature>
<evidence type="ECO:0000256" key="2">
    <source>
        <dbReference type="ARBA" id="ARBA00003690"/>
    </source>
</evidence>
<dbReference type="InterPro" id="IPR017972">
    <property type="entry name" value="Cyt_P450_CS"/>
</dbReference>
<keyword evidence="11 14" id="KW-0408">Iron</keyword>
<comment type="cofactor">
    <cofactor evidence="1 14">
        <name>heme</name>
        <dbReference type="ChEBI" id="CHEBI:30413"/>
    </cofactor>
</comment>